<gene>
    <name evidence="1" type="ORF">KBB96_07590</name>
</gene>
<organism evidence="1 2">
    <name type="scientific">Luteolibacter ambystomatis</name>
    <dbReference type="NCBI Taxonomy" id="2824561"/>
    <lineage>
        <taxon>Bacteria</taxon>
        <taxon>Pseudomonadati</taxon>
        <taxon>Verrucomicrobiota</taxon>
        <taxon>Verrucomicrobiia</taxon>
        <taxon>Verrucomicrobiales</taxon>
        <taxon>Verrucomicrobiaceae</taxon>
        <taxon>Luteolibacter</taxon>
    </lineage>
</organism>
<accession>A0A975J2G4</accession>
<evidence type="ECO:0000313" key="1">
    <source>
        <dbReference type="EMBL" id="QUE52746.1"/>
    </source>
</evidence>
<keyword evidence="2" id="KW-1185">Reference proteome</keyword>
<evidence type="ECO:0000313" key="2">
    <source>
        <dbReference type="Proteomes" id="UP000676169"/>
    </source>
</evidence>
<dbReference type="AlphaFoldDB" id="A0A975J2G4"/>
<dbReference type="EMBL" id="CP073100">
    <property type="protein sequence ID" value="QUE52746.1"/>
    <property type="molecule type" value="Genomic_DNA"/>
</dbReference>
<dbReference type="Proteomes" id="UP000676169">
    <property type="component" value="Chromosome"/>
</dbReference>
<name>A0A975J2G4_9BACT</name>
<dbReference type="KEGG" id="lamb:KBB96_07590"/>
<sequence length="185" mass="20913">MRKAILVLFLFSCWARGGDASLVDKIPFETIPKDELKGDLSLSEVFKLSIQKDQRLLKIRDQNGMVLFSQADGSVWGAIAEKNRCVLLIRKRHGLGYNFSGLLVLKSTDGRIQSRMLGDGYLVCGDNKGMWVTDIVKFRKDDELEVRSTVFKLDNMGPNKKPEEYEKWSAIIKLTDADKSGNQPQ</sequence>
<dbReference type="RefSeq" id="WP_211634029.1">
    <property type="nucleotide sequence ID" value="NZ_CP073100.1"/>
</dbReference>
<protein>
    <submittedName>
        <fullName evidence="1">Uncharacterized protein</fullName>
    </submittedName>
</protein>
<reference evidence="1" key="1">
    <citation type="submission" date="2021-04" db="EMBL/GenBank/DDBJ databases">
        <title>Luteolibacter sp. 32A isolated from the skin of an Anderson's salamander (Ambystoma andersonii).</title>
        <authorList>
            <person name="Spergser J."/>
            <person name="Busse H.-J."/>
        </authorList>
    </citation>
    <scope>NUCLEOTIDE SEQUENCE</scope>
    <source>
        <strain evidence="1">32A</strain>
    </source>
</reference>
<proteinExistence type="predicted"/>